<comment type="caution">
    <text evidence="2">The sequence shown here is derived from an EMBL/GenBank/DDBJ whole genome shotgun (WGS) entry which is preliminary data.</text>
</comment>
<keyword evidence="3" id="KW-1185">Reference proteome</keyword>
<feature type="region of interest" description="Disordered" evidence="1">
    <location>
        <begin position="1"/>
        <end position="20"/>
    </location>
</feature>
<sequence>MRHPVPTSATPGGVPRGEAVLADPQQRPAGLVEQLEMPVAGGGDPCPATDEPLLWTDLEDDFREADQIDTNTSIAIQVPEVVSVCVGGMTPGRSVSVTLTAPSGKVVHKADAVPQNGESPKVALRFLPGNEVGRYTITARQDGRTVTREVNAKTATKPRILLISQDPDNTGIQRAHIDRLKFAFGGLSSGKPTMFYLYHDPTGMSTMRFHSAYRVTGGADGGAFLDLLVTAKTPLGRYWMVSDPSKQDLPGAFWMLN</sequence>
<evidence type="ECO:0000313" key="3">
    <source>
        <dbReference type="Proteomes" id="UP001500683"/>
    </source>
</evidence>
<dbReference type="Proteomes" id="UP001500683">
    <property type="component" value="Unassembled WGS sequence"/>
</dbReference>
<evidence type="ECO:0000313" key="2">
    <source>
        <dbReference type="EMBL" id="GAA4078030.1"/>
    </source>
</evidence>
<gene>
    <name evidence="2" type="ORF">GCM10022214_39910</name>
</gene>
<reference evidence="3" key="1">
    <citation type="journal article" date="2019" name="Int. J. Syst. Evol. Microbiol.">
        <title>The Global Catalogue of Microorganisms (GCM) 10K type strain sequencing project: providing services to taxonomists for standard genome sequencing and annotation.</title>
        <authorList>
            <consortium name="The Broad Institute Genomics Platform"/>
            <consortium name="The Broad Institute Genome Sequencing Center for Infectious Disease"/>
            <person name="Wu L."/>
            <person name="Ma J."/>
        </authorList>
    </citation>
    <scope>NUCLEOTIDE SEQUENCE [LARGE SCALE GENOMIC DNA]</scope>
    <source>
        <strain evidence="3">JCM 16702</strain>
    </source>
</reference>
<evidence type="ECO:0000256" key="1">
    <source>
        <dbReference type="SAM" id="MobiDB-lite"/>
    </source>
</evidence>
<proteinExistence type="predicted"/>
<dbReference type="EMBL" id="BAAAZG010000025">
    <property type="protein sequence ID" value="GAA4078030.1"/>
    <property type="molecule type" value="Genomic_DNA"/>
</dbReference>
<accession>A0ABP7VZN5</accession>
<protein>
    <recommendedName>
        <fullName evidence="4">Ig-like domain repeat protein</fullName>
    </recommendedName>
</protein>
<organism evidence="2 3">
    <name type="scientific">Actinomadura miaoliensis</name>
    <dbReference type="NCBI Taxonomy" id="430685"/>
    <lineage>
        <taxon>Bacteria</taxon>
        <taxon>Bacillati</taxon>
        <taxon>Actinomycetota</taxon>
        <taxon>Actinomycetes</taxon>
        <taxon>Streptosporangiales</taxon>
        <taxon>Thermomonosporaceae</taxon>
        <taxon>Actinomadura</taxon>
    </lineage>
</organism>
<name>A0ABP7VZN5_9ACTN</name>
<evidence type="ECO:0008006" key="4">
    <source>
        <dbReference type="Google" id="ProtNLM"/>
    </source>
</evidence>